<sequence>MTPKRIEIIILLSKSEMDSEWPQRLQILVNDALGGTKIRVTVRATSILDHDERAMEEFAAIVVDCRGADEMEFLNTKFNSDIIVQPDAMYFLHVWKQERIRSLLLTTIPSPLYILVGGSPRNNNPLSSSVYSRTVQRLAHWYQLGYIMKGQDENEDSFEQTIAFAILVWIEDFCSSTTLDDAKALLPGVQQLTSEVMPPSLELSTTWQGISEEWHRMERQ</sequence>
<evidence type="ECO:0000313" key="1">
    <source>
        <dbReference type="EMBL" id="CAJ1954699.1"/>
    </source>
</evidence>
<keyword evidence="2" id="KW-1185">Reference proteome</keyword>
<organism evidence="1 2">
    <name type="scientific">Cylindrotheca closterium</name>
    <dbReference type="NCBI Taxonomy" id="2856"/>
    <lineage>
        <taxon>Eukaryota</taxon>
        <taxon>Sar</taxon>
        <taxon>Stramenopiles</taxon>
        <taxon>Ochrophyta</taxon>
        <taxon>Bacillariophyta</taxon>
        <taxon>Bacillariophyceae</taxon>
        <taxon>Bacillariophycidae</taxon>
        <taxon>Bacillariales</taxon>
        <taxon>Bacillariaceae</taxon>
        <taxon>Cylindrotheca</taxon>
    </lineage>
</organism>
<dbReference type="Proteomes" id="UP001295423">
    <property type="component" value="Unassembled WGS sequence"/>
</dbReference>
<reference evidence="1" key="1">
    <citation type="submission" date="2023-08" db="EMBL/GenBank/DDBJ databases">
        <authorList>
            <person name="Audoor S."/>
            <person name="Bilcke G."/>
        </authorList>
    </citation>
    <scope>NUCLEOTIDE SEQUENCE</scope>
</reference>
<evidence type="ECO:0000313" key="2">
    <source>
        <dbReference type="Proteomes" id="UP001295423"/>
    </source>
</evidence>
<protein>
    <submittedName>
        <fullName evidence="1">Uncharacterized protein</fullName>
    </submittedName>
</protein>
<gene>
    <name evidence="1" type="ORF">CYCCA115_LOCUS15291</name>
</gene>
<dbReference type="AlphaFoldDB" id="A0AAD2JIZ6"/>
<name>A0AAD2JIZ6_9STRA</name>
<comment type="caution">
    <text evidence="1">The sequence shown here is derived from an EMBL/GenBank/DDBJ whole genome shotgun (WGS) entry which is preliminary data.</text>
</comment>
<accession>A0AAD2JIZ6</accession>
<proteinExistence type="predicted"/>
<dbReference type="EMBL" id="CAKOGP040001869">
    <property type="protein sequence ID" value="CAJ1954699.1"/>
    <property type="molecule type" value="Genomic_DNA"/>
</dbReference>